<evidence type="ECO:0000313" key="3">
    <source>
        <dbReference type="Proteomes" id="UP000001070"/>
    </source>
</evidence>
<sequence>MEAGIAVSSTPSSNSAEQESATAAAAAAQAAAIAAAEKDKKDLEVIELLVPGVMDDLVESTDLDEEVRKFFY</sequence>
<name>B4J3J8_DROGR</name>
<dbReference type="EMBL" id="CH916366">
    <property type="protein sequence ID" value="EDV96200.1"/>
    <property type="molecule type" value="Genomic_DNA"/>
</dbReference>
<proteinExistence type="predicted"/>
<dbReference type="HOGENOM" id="CLU_202072_0_0_1"/>
<dbReference type="InParanoid" id="B4J3J8"/>
<dbReference type="STRING" id="7222.B4J3J8"/>
<feature type="region of interest" description="Disordered" evidence="1">
    <location>
        <begin position="1"/>
        <end position="21"/>
    </location>
</feature>
<evidence type="ECO:0000256" key="1">
    <source>
        <dbReference type="SAM" id="MobiDB-lite"/>
    </source>
</evidence>
<dbReference type="Proteomes" id="UP000001070">
    <property type="component" value="Unassembled WGS sequence"/>
</dbReference>
<dbReference type="AlphaFoldDB" id="B4J3J8"/>
<evidence type="ECO:0000313" key="2">
    <source>
        <dbReference type="EMBL" id="EDV96200.1"/>
    </source>
</evidence>
<reference evidence="2 3" key="1">
    <citation type="journal article" date="2007" name="Nature">
        <title>Evolution of genes and genomes on the Drosophila phylogeny.</title>
        <authorList>
            <consortium name="Drosophila 12 Genomes Consortium"/>
            <person name="Clark A.G."/>
            <person name="Eisen M.B."/>
            <person name="Smith D.R."/>
            <person name="Bergman C.M."/>
            <person name="Oliver B."/>
            <person name="Markow T.A."/>
            <person name="Kaufman T.C."/>
            <person name="Kellis M."/>
            <person name="Gelbart W."/>
            <person name="Iyer V.N."/>
            <person name="Pollard D.A."/>
            <person name="Sackton T.B."/>
            <person name="Larracuente A.M."/>
            <person name="Singh N.D."/>
            <person name="Abad J.P."/>
            <person name="Abt D.N."/>
            <person name="Adryan B."/>
            <person name="Aguade M."/>
            <person name="Akashi H."/>
            <person name="Anderson W.W."/>
            <person name="Aquadro C.F."/>
            <person name="Ardell D.H."/>
            <person name="Arguello R."/>
            <person name="Artieri C.G."/>
            <person name="Barbash D.A."/>
            <person name="Barker D."/>
            <person name="Barsanti P."/>
            <person name="Batterham P."/>
            <person name="Batzoglou S."/>
            <person name="Begun D."/>
            <person name="Bhutkar A."/>
            <person name="Blanco E."/>
            <person name="Bosak S.A."/>
            <person name="Bradley R.K."/>
            <person name="Brand A.D."/>
            <person name="Brent M.R."/>
            <person name="Brooks A.N."/>
            <person name="Brown R.H."/>
            <person name="Butlin R.K."/>
            <person name="Caggese C."/>
            <person name="Calvi B.R."/>
            <person name="Bernardo de Carvalho A."/>
            <person name="Caspi A."/>
            <person name="Castrezana S."/>
            <person name="Celniker S.E."/>
            <person name="Chang J.L."/>
            <person name="Chapple C."/>
            <person name="Chatterji S."/>
            <person name="Chinwalla A."/>
            <person name="Civetta A."/>
            <person name="Clifton S.W."/>
            <person name="Comeron J.M."/>
            <person name="Costello J.C."/>
            <person name="Coyne J.A."/>
            <person name="Daub J."/>
            <person name="David R.G."/>
            <person name="Delcher A.L."/>
            <person name="Delehaunty K."/>
            <person name="Do C.B."/>
            <person name="Ebling H."/>
            <person name="Edwards K."/>
            <person name="Eickbush T."/>
            <person name="Evans J.D."/>
            <person name="Filipski A."/>
            <person name="Findeiss S."/>
            <person name="Freyhult E."/>
            <person name="Fulton L."/>
            <person name="Fulton R."/>
            <person name="Garcia A.C."/>
            <person name="Gardiner A."/>
            <person name="Garfield D.A."/>
            <person name="Garvin B.E."/>
            <person name="Gibson G."/>
            <person name="Gilbert D."/>
            <person name="Gnerre S."/>
            <person name="Godfrey J."/>
            <person name="Good R."/>
            <person name="Gotea V."/>
            <person name="Gravely B."/>
            <person name="Greenberg A.J."/>
            <person name="Griffiths-Jones S."/>
            <person name="Gross S."/>
            <person name="Guigo R."/>
            <person name="Gustafson E.A."/>
            <person name="Haerty W."/>
            <person name="Hahn M.W."/>
            <person name="Halligan D.L."/>
            <person name="Halpern A.L."/>
            <person name="Halter G.M."/>
            <person name="Han M.V."/>
            <person name="Heger A."/>
            <person name="Hillier L."/>
            <person name="Hinrichs A.S."/>
            <person name="Holmes I."/>
            <person name="Hoskins R.A."/>
            <person name="Hubisz M.J."/>
            <person name="Hultmark D."/>
            <person name="Huntley M.A."/>
            <person name="Jaffe D.B."/>
            <person name="Jagadeeshan S."/>
            <person name="Jeck W.R."/>
            <person name="Johnson J."/>
            <person name="Jones C.D."/>
            <person name="Jordan W.C."/>
            <person name="Karpen G.H."/>
            <person name="Kataoka E."/>
            <person name="Keightley P.D."/>
            <person name="Kheradpour P."/>
            <person name="Kirkness E.F."/>
            <person name="Koerich L.B."/>
            <person name="Kristiansen K."/>
            <person name="Kudrna D."/>
            <person name="Kulathinal R.J."/>
            <person name="Kumar S."/>
            <person name="Kwok R."/>
            <person name="Lander E."/>
            <person name="Langley C.H."/>
            <person name="Lapoint R."/>
            <person name="Lazzaro B.P."/>
            <person name="Lee S.J."/>
            <person name="Levesque L."/>
            <person name="Li R."/>
            <person name="Lin C.F."/>
            <person name="Lin M.F."/>
            <person name="Lindblad-Toh K."/>
            <person name="Llopart A."/>
            <person name="Long M."/>
            <person name="Low L."/>
            <person name="Lozovsky E."/>
            <person name="Lu J."/>
            <person name="Luo M."/>
            <person name="Machado C.A."/>
            <person name="Makalowski W."/>
            <person name="Marzo M."/>
            <person name="Matsuda M."/>
            <person name="Matzkin L."/>
            <person name="McAllister B."/>
            <person name="McBride C.S."/>
            <person name="McKernan B."/>
            <person name="McKernan K."/>
            <person name="Mendez-Lago M."/>
            <person name="Minx P."/>
            <person name="Mollenhauer M.U."/>
            <person name="Montooth K."/>
            <person name="Mount S.M."/>
            <person name="Mu X."/>
            <person name="Myers E."/>
            <person name="Negre B."/>
            <person name="Newfeld S."/>
            <person name="Nielsen R."/>
            <person name="Noor M.A."/>
            <person name="O'Grady P."/>
            <person name="Pachter L."/>
            <person name="Papaceit M."/>
            <person name="Parisi M.J."/>
            <person name="Parisi M."/>
            <person name="Parts L."/>
            <person name="Pedersen J.S."/>
            <person name="Pesole G."/>
            <person name="Phillippy A.M."/>
            <person name="Ponting C.P."/>
            <person name="Pop M."/>
            <person name="Porcelli D."/>
            <person name="Powell J.R."/>
            <person name="Prohaska S."/>
            <person name="Pruitt K."/>
            <person name="Puig M."/>
            <person name="Quesneville H."/>
            <person name="Ram K.R."/>
            <person name="Rand D."/>
            <person name="Rasmussen M.D."/>
            <person name="Reed L.K."/>
            <person name="Reenan R."/>
            <person name="Reily A."/>
            <person name="Remington K.A."/>
            <person name="Rieger T.T."/>
            <person name="Ritchie M.G."/>
            <person name="Robin C."/>
            <person name="Rogers Y.H."/>
            <person name="Rohde C."/>
            <person name="Rozas J."/>
            <person name="Rubenfield M.J."/>
            <person name="Ruiz A."/>
            <person name="Russo S."/>
            <person name="Salzberg S.L."/>
            <person name="Sanchez-Gracia A."/>
            <person name="Saranga D.J."/>
            <person name="Sato H."/>
            <person name="Schaeffer S.W."/>
            <person name="Schatz M.C."/>
            <person name="Schlenke T."/>
            <person name="Schwartz R."/>
            <person name="Segarra C."/>
            <person name="Singh R.S."/>
            <person name="Sirot L."/>
            <person name="Sirota M."/>
            <person name="Sisneros N.B."/>
            <person name="Smith C.D."/>
            <person name="Smith T.F."/>
            <person name="Spieth J."/>
            <person name="Stage D.E."/>
            <person name="Stark A."/>
            <person name="Stephan W."/>
            <person name="Strausberg R.L."/>
            <person name="Strempel S."/>
            <person name="Sturgill D."/>
            <person name="Sutton G."/>
            <person name="Sutton G.G."/>
            <person name="Tao W."/>
            <person name="Teichmann S."/>
            <person name="Tobari Y.N."/>
            <person name="Tomimura Y."/>
            <person name="Tsolas J.M."/>
            <person name="Valente V.L."/>
            <person name="Venter E."/>
            <person name="Venter J.C."/>
            <person name="Vicario S."/>
            <person name="Vieira F.G."/>
            <person name="Vilella A.J."/>
            <person name="Villasante A."/>
            <person name="Walenz B."/>
            <person name="Wang J."/>
            <person name="Wasserman M."/>
            <person name="Watts T."/>
            <person name="Wilson D."/>
            <person name="Wilson R.K."/>
            <person name="Wing R.A."/>
            <person name="Wolfner M.F."/>
            <person name="Wong A."/>
            <person name="Wong G.K."/>
            <person name="Wu C.I."/>
            <person name="Wu G."/>
            <person name="Yamamoto D."/>
            <person name="Yang H.P."/>
            <person name="Yang S.P."/>
            <person name="Yorke J.A."/>
            <person name="Yoshida K."/>
            <person name="Zdobnov E."/>
            <person name="Zhang P."/>
            <person name="Zhang Y."/>
            <person name="Zimin A.V."/>
            <person name="Baldwin J."/>
            <person name="Abdouelleil A."/>
            <person name="Abdulkadir J."/>
            <person name="Abebe A."/>
            <person name="Abera B."/>
            <person name="Abreu J."/>
            <person name="Acer S.C."/>
            <person name="Aftuck L."/>
            <person name="Alexander A."/>
            <person name="An P."/>
            <person name="Anderson E."/>
            <person name="Anderson S."/>
            <person name="Arachi H."/>
            <person name="Azer M."/>
            <person name="Bachantsang P."/>
            <person name="Barry A."/>
            <person name="Bayul T."/>
            <person name="Berlin A."/>
            <person name="Bessette D."/>
            <person name="Bloom T."/>
            <person name="Blye J."/>
            <person name="Boguslavskiy L."/>
            <person name="Bonnet C."/>
            <person name="Boukhgalter B."/>
            <person name="Bourzgui I."/>
            <person name="Brown A."/>
            <person name="Cahill P."/>
            <person name="Channer S."/>
            <person name="Cheshatsang Y."/>
            <person name="Chuda L."/>
            <person name="Citroen M."/>
            <person name="Collymore A."/>
            <person name="Cooke P."/>
            <person name="Costello M."/>
            <person name="D'Aco K."/>
            <person name="Daza R."/>
            <person name="De Haan G."/>
            <person name="DeGray S."/>
            <person name="DeMaso C."/>
            <person name="Dhargay N."/>
            <person name="Dooley K."/>
            <person name="Dooley E."/>
            <person name="Doricent M."/>
            <person name="Dorje P."/>
            <person name="Dorjee K."/>
            <person name="Dupes A."/>
            <person name="Elong R."/>
            <person name="Falk J."/>
            <person name="Farina A."/>
            <person name="Faro S."/>
            <person name="Ferguson D."/>
            <person name="Fisher S."/>
            <person name="Foley C.D."/>
            <person name="Franke A."/>
            <person name="Friedrich D."/>
            <person name="Gadbois L."/>
            <person name="Gearin G."/>
            <person name="Gearin C.R."/>
            <person name="Giannoukos G."/>
            <person name="Goode T."/>
            <person name="Graham J."/>
            <person name="Grandbois E."/>
            <person name="Grewal S."/>
            <person name="Gyaltsen K."/>
            <person name="Hafez N."/>
            <person name="Hagos B."/>
            <person name="Hall J."/>
            <person name="Henson C."/>
            <person name="Hollinger A."/>
            <person name="Honan T."/>
            <person name="Huard M.D."/>
            <person name="Hughes L."/>
            <person name="Hurhula B."/>
            <person name="Husby M.E."/>
            <person name="Kamat A."/>
            <person name="Kanga B."/>
            <person name="Kashin S."/>
            <person name="Khazanovich D."/>
            <person name="Kisner P."/>
            <person name="Lance K."/>
            <person name="Lara M."/>
            <person name="Lee W."/>
            <person name="Lennon N."/>
            <person name="Letendre F."/>
            <person name="LeVine R."/>
            <person name="Lipovsky A."/>
            <person name="Liu X."/>
            <person name="Liu J."/>
            <person name="Liu S."/>
            <person name="Lokyitsang T."/>
            <person name="Lokyitsang Y."/>
            <person name="Lubonja R."/>
            <person name="Lui A."/>
            <person name="MacDonald P."/>
            <person name="Magnisalis V."/>
            <person name="Maru K."/>
            <person name="Matthews C."/>
            <person name="McCusker W."/>
            <person name="McDonough S."/>
            <person name="Mehta T."/>
            <person name="Meldrim J."/>
            <person name="Meneus L."/>
            <person name="Mihai O."/>
            <person name="Mihalev A."/>
            <person name="Mihova T."/>
            <person name="Mittelman R."/>
            <person name="Mlenga V."/>
            <person name="Montmayeur A."/>
            <person name="Mulrain L."/>
            <person name="Navidi A."/>
            <person name="Naylor J."/>
            <person name="Negash T."/>
            <person name="Nguyen T."/>
            <person name="Nguyen N."/>
            <person name="Nicol R."/>
            <person name="Norbu C."/>
            <person name="Norbu N."/>
            <person name="Novod N."/>
            <person name="O'Neill B."/>
            <person name="Osman S."/>
            <person name="Markiewicz E."/>
            <person name="Oyono O.L."/>
            <person name="Patti C."/>
            <person name="Phunkhang P."/>
            <person name="Pierre F."/>
            <person name="Priest M."/>
            <person name="Raghuraman S."/>
            <person name="Rege F."/>
            <person name="Reyes R."/>
            <person name="Rise C."/>
            <person name="Rogov P."/>
            <person name="Ross K."/>
            <person name="Ryan E."/>
            <person name="Settipalli S."/>
            <person name="Shea T."/>
            <person name="Sherpa N."/>
            <person name="Shi L."/>
            <person name="Shih D."/>
            <person name="Sparrow T."/>
            <person name="Spaulding J."/>
            <person name="Stalker J."/>
            <person name="Stange-Thomann N."/>
            <person name="Stavropoulos S."/>
            <person name="Stone C."/>
            <person name="Strader C."/>
            <person name="Tesfaye S."/>
            <person name="Thomson T."/>
            <person name="Thoulutsang Y."/>
            <person name="Thoulutsang D."/>
            <person name="Topham K."/>
            <person name="Topping I."/>
            <person name="Tsamla T."/>
            <person name="Vassiliev H."/>
            <person name="Vo A."/>
            <person name="Wangchuk T."/>
            <person name="Wangdi T."/>
            <person name="Weiand M."/>
            <person name="Wilkinson J."/>
            <person name="Wilson A."/>
            <person name="Yadav S."/>
            <person name="Young G."/>
            <person name="Yu Q."/>
            <person name="Zembek L."/>
            <person name="Zhong D."/>
            <person name="Zimmer A."/>
            <person name="Zwirko Z."/>
            <person name="Jaffe D.B."/>
            <person name="Alvarez P."/>
            <person name="Brockman W."/>
            <person name="Butler J."/>
            <person name="Chin C."/>
            <person name="Gnerre S."/>
            <person name="Grabherr M."/>
            <person name="Kleber M."/>
            <person name="Mauceli E."/>
            <person name="MacCallum I."/>
        </authorList>
    </citation>
    <scope>NUCLEOTIDE SEQUENCE [LARGE SCALE GENOMIC DNA]</scope>
    <source>
        <strain evidence="3">Tucson 15287-2541.00</strain>
    </source>
</reference>
<organism evidence="3">
    <name type="scientific">Drosophila grimshawi</name>
    <name type="common">Hawaiian fruit fly</name>
    <name type="synonym">Idiomyia grimshawi</name>
    <dbReference type="NCBI Taxonomy" id="7222"/>
    <lineage>
        <taxon>Eukaryota</taxon>
        <taxon>Metazoa</taxon>
        <taxon>Ecdysozoa</taxon>
        <taxon>Arthropoda</taxon>
        <taxon>Hexapoda</taxon>
        <taxon>Insecta</taxon>
        <taxon>Pterygota</taxon>
        <taxon>Neoptera</taxon>
        <taxon>Endopterygota</taxon>
        <taxon>Diptera</taxon>
        <taxon>Brachycera</taxon>
        <taxon>Muscomorpha</taxon>
        <taxon>Ephydroidea</taxon>
        <taxon>Drosophilidae</taxon>
        <taxon>Drosophila</taxon>
        <taxon>Hawaiian Drosophila</taxon>
    </lineage>
</organism>
<protein>
    <submittedName>
        <fullName evidence="2">GH15345</fullName>
    </submittedName>
</protein>
<gene>
    <name evidence="2" type="primary">Dgri\GH15345</name>
    <name evidence="2" type="ORF">Dgri_GH15345</name>
</gene>
<keyword evidence="3" id="KW-1185">Reference proteome</keyword>
<dbReference type="eggNOG" id="ENOG502TKTW">
    <property type="taxonomic scope" value="Eukaryota"/>
</dbReference>
<accession>B4J3J8</accession>